<dbReference type="EMBL" id="JBHTBS010000001">
    <property type="protein sequence ID" value="MFC7335816.1"/>
    <property type="molecule type" value="Genomic_DNA"/>
</dbReference>
<gene>
    <name evidence="1" type="ORF">ACFQY0_01400</name>
</gene>
<evidence type="ECO:0000313" key="1">
    <source>
        <dbReference type="EMBL" id="MFC7335816.1"/>
    </source>
</evidence>
<reference evidence="2" key="1">
    <citation type="journal article" date="2019" name="Int. J. Syst. Evol. Microbiol.">
        <title>The Global Catalogue of Microorganisms (GCM) 10K type strain sequencing project: providing services to taxonomists for standard genome sequencing and annotation.</title>
        <authorList>
            <consortium name="The Broad Institute Genomics Platform"/>
            <consortium name="The Broad Institute Genome Sequencing Center for Infectious Disease"/>
            <person name="Wu L."/>
            <person name="Ma J."/>
        </authorList>
    </citation>
    <scope>NUCLEOTIDE SEQUENCE [LARGE SCALE GENOMIC DNA]</scope>
    <source>
        <strain evidence="2">CGMCC 4.1467</strain>
    </source>
</reference>
<keyword evidence="2" id="KW-1185">Reference proteome</keyword>
<proteinExistence type="predicted"/>
<sequence>MRWLVDQLLAVSLGLASASAGDSTRLNFECRGADFNVHRGKGRLSGPVRVQIGDWIIECSREALVTARSTLVRNQTTGAIGVEGVNRRIIFLGQCRASHGLTCLEAPALVLDLEKLTVTGSGLGMTLTGMTDEPSHSTHSDARATIDLESGQMSRTDLSWSPAHPSSH</sequence>
<name>A0ABW2L2R0_9BACT</name>
<accession>A0ABW2L2R0</accession>
<comment type="caution">
    <text evidence="1">The sequence shown here is derived from an EMBL/GenBank/DDBJ whole genome shotgun (WGS) entry which is preliminary data.</text>
</comment>
<evidence type="ECO:0000313" key="2">
    <source>
        <dbReference type="Proteomes" id="UP001596472"/>
    </source>
</evidence>
<organism evidence="1 2">
    <name type="scientific">Haloferula chungangensis</name>
    <dbReference type="NCBI Taxonomy" id="1048331"/>
    <lineage>
        <taxon>Bacteria</taxon>
        <taxon>Pseudomonadati</taxon>
        <taxon>Verrucomicrobiota</taxon>
        <taxon>Verrucomicrobiia</taxon>
        <taxon>Verrucomicrobiales</taxon>
        <taxon>Verrucomicrobiaceae</taxon>
        <taxon>Haloferula</taxon>
    </lineage>
</organism>
<dbReference type="RefSeq" id="WP_379708302.1">
    <property type="nucleotide sequence ID" value="NZ_JBHTBS010000001.1"/>
</dbReference>
<dbReference type="Proteomes" id="UP001596472">
    <property type="component" value="Unassembled WGS sequence"/>
</dbReference>
<protein>
    <submittedName>
        <fullName evidence="1">Uncharacterized protein</fullName>
    </submittedName>
</protein>